<dbReference type="EMBL" id="JH688361">
    <property type="protein sequence ID" value="EJD33216.1"/>
    <property type="molecule type" value="Genomic_DNA"/>
</dbReference>
<feature type="non-terminal residue" evidence="1">
    <location>
        <position position="1"/>
    </location>
</feature>
<protein>
    <submittedName>
        <fullName evidence="1">Uncharacterized protein</fullName>
    </submittedName>
</protein>
<dbReference type="KEGG" id="adl:AURDEDRAFT_45809"/>
<feature type="non-terminal residue" evidence="1">
    <location>
        <position position="126"/>
    </location>
</feature>
<dbReference type="AlphaFoldDB" id="J0L9Z2"/>
<reference evidence="2" key="1">
    <citation type="journal article" date="2012" name="Science">
        <title>The Paleozoic origin of enzymatic lignin decomposition reconstructed from 31 fungal genomes.</title>
        <authorList>
            <person name="Floudas D."/>
            <person name="Binder M."/>
            <person name="Riley R."/>
            <person name="Barry K."/>
            <person name="Blanchette R.A."/>
            <person name="Henrissat B."/>
            <person name="Martinez A.T."/>
            <person name="Otillar R."/>
            <person name="Spatafora J.W."/>
            <person name="Yadav J.S."/>
            <person name="Aerts A."/>
            <person name="Benoit I."/>
            <person name="Boyd A."/>
            <person name="Carlson A."/>
            <person name="Copeland A."/>
            <person name="Coutinho P.M."/>
            <person name="de Vries R.P."/>
            <person name="Ferreira P."/>
            <person name="Findley K."/>
            <person name="Foster B."/>
            <person name="Gaskell J."/>
            <person name="Glotzer D."/>
            <person name="Gorecki P."/>
            <person name="Heitman J."/>
            <person name="Hesse C."/>
            <person name="Hori C."/>
            <person name="Igarashi K."/>
            <person name="Jurgens J.A."/>
            <person name="Kallen N."/>
            <person name="Kersten P."/>
            <person name="Kohler A."/>
            <person name="Kuees U."/>
            <person name="Kumar T.K.A."/>
            <person name="Kuo A."/>
            <person name="LaButti K."/>
            <person name="Larrondo L.F."/>
            <person name="Lindquist E."/>
            <person name="Ling A."/>
            <person name="Lombard V."/>
            <person name="Lucas S."/>
            <person name="Lundell T."/>
            <person name="Martin R."/>
            <person name="McLaughlin D.J."/>
            <person name="Morgenstern I."/>
            <person name="Morin E."/>
            <person name="Murat C."/>
            <person name="Nagy L.G."/>
            <person name="Nolan M."/>
            <person name="Ohm R.A."/>
            <person name="Patyshakuliyeva A."/>
            <person name="Rokas A."/>
            <person name="Ruiz-Duenas F.J."/>
            <person name="Sabat G."/>
            <person name="Salamov A."/>
            <person name="Samejima M."/>
            <person name="Schmutz J."/>
            <person name="Slot J.C."/>
            <person name="St John F."/>
            <person name="Stenlid J."/>
            <person name="Sun H."/>
            <person name="Sun S."/>
            <person name="Syed K."/>
            <person name="Tsang A."/>
            <person name="Wiebenga A."/>
            <person name="Young D."/>
            <person name="Pisabarro A."/>
            <person name="Eastwood D.C."/>
            <person name="Martin F."/>
            <person name="Cullen D."/>
            <person name="Grigoriev I.V."/>
            <person name="Hibbett D.S."/>
        </authorList>
    </citation>
    <scope>NUCLEOTIDE SEQUENCE [LARGE SCALE GENOMIC DNA]</scope>
    <source>
        <strain evidence="2">TFB10046</strain>
    </source>
</reference>
<keyword evidence="2" id="KW-1185">Reference proteome</keyword>
<sequence>GTRQHQRTVRAIQKRAPAIRNAIARYNTLCAQVRELLPRGKTFPLPEELPTDLTKLKNDPGLLEDVWIVNLPRGTAPWLTDPVVRTAVRAQLVLDRCTEERGRLTREEKQLYAWLIVEAQAVVTAL</sequence>
<proteinExistence type="predicted"/>
<dbReference type="OrthoDB" id="3364670at2759"/>
<dbReference type="Proteomes" id="UP000006514">
    <property type="component" value="Unassembled WGS sequence"/>
</dbReference>
<dbReference type="InParanoid" id="J0L9Z2"/>
<evidence type="ECO:0000313" key="1">
    <source>
        <dbReference type="EMBL" id="EJD33216.1"/>
    </source>
</evidence>
<accession>J0L9Z2</accession>
<organism evidence="1 2">
    <name type="scientific">Auricularia subglabra (strain TFB-10046 / SS5)</name>
    <name type="common">White-rot fungus</name>
    <name type="synonym">Auricularia delicata (strain TFB10046)</name>
    <dbReference type="NCBI Taxonomy" id="717982"/>
    <lineage>
        <taxon>Eukaryota</taxon>
        <taxon>Fungi</taxon>
        <taxon>Dikarya</taxon>
        <taxon>Basidiomycota</taxon>
        <taxon>Agaricomycotina</taxon>
        <taxon>Agaricomycetes</taxon>
        <taxon>Auriculariales</taxon>
        <taxon>Auriculariaceae</taxon>
        <taxon>Auricularia</taxon>
    </lineage>
</organism>
<name>J0L9Z2_AURST</name>
<evidence type="ECO:0000313" key="2">
    <source>
        <dbReference type="Proteomes" id="UP000006514"/>
    </source>
</evidence>
<gene>
    <name evidence="1" type="ORF">AURDEDRAFT_45809</name>
</gene>